<evidence type="ECO:0000313" key="20">
    <source>
        <dbReference type="RefSeq" id="XP_022300037.1"/>
    </source>
</evidence>
<dbReference type="RefSeq" id="XP_022300037.1">
    <property type="nucleotide sequence ID" value="XM_022444329.1"/>
</dbReference>
<feature type="signal peptide" evidence="14">
    <location>
        <begin position="1"/>
        <end position="19"/>
    </location>
</feature>
<evidence type="ECO:0000256" key="6">
    <source>
        <dbReference type="ARBA" id="ARBA00022737"/>
    </source>
</evidence>
<dbReference type="KEGG" id="cvn:111108439"/>
<dbReference type="Pfam" id="PF01833">
    <property type="entry name" value="TIG"/>
    <property type="match status" value="3"/>
</dbReference>
<evidence type="ECO:0000256" key="8">
    <source>
        <dbReference type="ARBA" id="ARBA00023136"/>
    </source>
</evidence>
<keyword evidence="4 13" id="KW-0812">Transmembrane</keyword>
<dbReference type="RefSeq" id="XP_022300039.1">
    <property type="nucleotide sequence ID" value="XM_022444331.1"/>
</dbReference>
<comment type="caution">
    <text evidence="11">Lacks conserved residue(s) required for the propagation of feature annotation.</text>
</comment>
<dbReference type="InterPro" id="IPR014756">
    <property type="entry name" value="Ig_E-set"/>
</dbReference>
<dbReference type="SUPFAM" id="SSF48350">
    <property type="entry name" value="GTPase activation domain, GAP"/>
    <property type="match status" value="1"/>
</dbReference>
<keyword evidence="7 13" id="KW-1133">Transmembrane helix</keyword>
<name>A0A8B8B9E0_CRAVI</name>
<evidence type="ECO:0000256" key="1">
    <source>
        <dbReference type="ARBA" id="ARBA00004162"/>
    </source>
</evidence>
<keyword evidence="3" id="KW-1003">Cell membrane</keyword>
<dbReference type="GO" id="GO:0007162">
    <property type="term" value="P:negative regulation of cell adhesion"/>
    <property type="evidence" value="ECO:0007669"/>
    <property type="project" value="TreeGrafter"/>
</dbReference>
<dbReference type="SMART" id="SM00630">
    <property type="entry name" value="Sema"/>
    <property type="match status" value="1"/>
</dbReference>
<evidence type="ECO:0000256" key="14">
    <source>
        <dbReference type="SAM" id="SignalP"/>
    </source>
</evidence>
<dbReference type="InterPro" id="IPR031148">
    <property type="entry name" value="Plexin"/>
</dbReference>
<evidence type="ECO:0000256" key="9">
    <source>
        <dbReference type="ARBA" id="ARBA00023157"/>
    </source>
</evidence>
<evidence type="ECO:0000256" key="2">
    <source>
        <dbReference type="ARBA" id="ARBA00010297"/>
    </source>
</evidence>
<feature type="chain" id="PRO_5044665991" evidence="14">
    <location>
        <begin position="20"/>
        <end position="1892"/>
    </location>
</feature>
<evidence type="ECO:0000313" key="22">
    <source>
        <dbReference type="RefSeq" id="XP_022300039.1"/>
    </source>
</evidence>
<dbReference type="InterPro" id="IPR036352">
    <property type="entry name" value="Semap_dom_sf"/>
</dbReference>
<evidence type="ECO:0000256" key="10">
    <source>
        <dbReference type="ARBA" id="ARBA00023180"/>
    </source>
</evidence>
<dbReference type="GO" id="GO:0005886">
    <property type="term" value="C:plasma membrane"/>
    <property type="evidence" value="ECO:0007669"/>
    <property type="project" value="UniProtKB-SubCell"/>
</dbReference>
<dbReference type="Gene3D" id="2.130.10.10">
    <property type="entry name" value="YVTN repeat-like/Quinoprotein amine dehydrogenase"/>
    <property type="match status" value="1"/>
</dbReference>
<keyword evidence="16" id="KW-1185">Reference proteome</keyword>
<evidence type="ECO:0000256" key="7">
    <source>
        <dbReference type="ARBA" id="ARBA00022989"/>
    </source>
</evidence>
<evidence type="ECO:0000313" key="21">
    <source>
        <dbReference type="RefSeq" id="XP_022300038.1"/>
    </source>
</evidence>
<dbReference type="Pfam" id="PF08337">
    <property type="entry name" value="Plexin_cytopl"/>
    <property type="match status" value="1"/>
</dbReference>
<feature type="domain" description="Sema" evidence="15">
    <location>
        <begin position="1"/>
        <end position="477"/>
    </location>
</feature>
<evidence type="ECO:0000256" key="12">
    <source>
        <dbReference type="SAM" id="Coils"/>
    </source>
</evidence>
<feature type="coiled-coil region" evidence="12">
    <location>
        <begin position="1273"/>
        <end position="1307"/>
    </location>
</feature>
<dbReference type="GO" id="GO:0017154">
    <property type="term" value="F:semaphorin receptor activity"/>
    <property type="evidence" value="ECO:0007669"/>
    <property type="project" value="InterPro"/>
</dbReference>
<evidence type="ECO:0000313" key="23">
    <source>
        <dbReference type="RefSeq" id="XP_022300041.1"/>
    </source>
</evidence>
<dbReference type="RefSeq" id="XP_022300035.1">
    <property type="nucleotide sequence ID" value="XM_022444327.1"/>
</dbReference>
<evidence type="ECO:0000256" key="3">
    <source>
        <dbReference type="ARBA" id="ARBA00022475"/>
    </source>
</evidence>
<keyword evidence="8 13" id="KW-0472">Membrane</keyword>
<dbReference type="PROSITE" id="PS51004">
    <property type="entry name" value="SEMA"/>
    <property type="match status" value="1"/>
</dbReference>
<dbReference type="InterPro" id="IPR013783">
    <property type="entry name" value="Ig-like_fold"/>
</dbReference>
<dbReference type="InterPro" id="IPR015943">
    <property type="entry name" value="WD40/YVTN_repeat-like_dom_sf"/>
</dbReference>
<proteinExistence type="inferred from homology"/>
<comment type="similarity">
    <text evidence="2">Belongs to the plexin family.</text>
</comment>
<evidence type="ECO:0000259" key="15">
    <source>
        <dbReference type="PROSITE" id="PS51004"/>
    </source>
</evidence>
<dbReference type="Gene3D" id="3.10.20.90">
    <property type="entry name" value="Phosphatidylinositol 3-kinase Catalytic Subunit, Chain A, domain 1"/>
    <property type="match status" value="1"/>
</dbReference>
<dbReference type="InterPro" id="IPR046800">
    <property type="entry name" value="Plexin_RBD"/>
</dbReference>
<evidence type="ECO:0000256" key="5">
    <source>
        <dbReference type="ARBA" id="ARBA00022729"/>
    </source>
</evidence>
<dbReference type="InterPro" id="IPR001627">
    <property type="entry name" value="Semap_dom"/>
</dbReference>
<dbReference type="Proteomes" id="UP000694844">
    <property type="component" value="Chromosome 8"/>
</dbReference>
<dbReference type="Gene3D" id="2.60.40.10">
    <property type="entry name" value="Immunoglobulins"/>
    <property type="match status" value="3"/>
</dbReference>
<dbReference type="RefSeq" id="XP_022300042.1">
    <property type="nucleotide sequence ID" value="XM_022444334.1"/>
</dbReference>
<feature type="transmembrane region" description="Helical" evidence="13">
    <location>
        <begin position="1250"/>
        <end position="1274"/>
    </location>
</feature>
<dbReference type="OrthoDB" id="125363at2759"/>
<dbReference type="CDD" id="cd00603">
    <property type="entry name" value="IPT_PCSR"/>
    <property type="match status" value="1"/>
</dbReference>
<dbReference type="SMART" id="SM00429">
    <property type="entry name" value="IPT"/>
    <property type="match status" value="3"/>
</dbReference>
<dbReference type="CDD" id="cd11236">
    <property type="entry name" value="Sema_plexin_like"/>
    <property type="match status" value="1"/>
</dbReference>
<dbReference type="GO" id="GO:0008360">
    <property type="term" value="P:regulation of cell shape"/>
    <property type="evidence" value="ECO:0007669"/>
    <property type="project" value="TreeGrafter"/>
</dbReference>
<dbReference type="SMART" id="SM00423">
    <property type="entry name" value="PSI"/>
    <property type="match status" value="2"/>
</dbReference>
<evidence type="ECO:0000256" key="4">
    <source>
        <dbReference type="ARBA" id="ARBA00022692"/>
    </source>
</evidence>
<evidence type="ECO:0000256" key="11">
    <source>
        <dbReference type="PROSITE-ProRule" id="PRU00352"/>
    </source>
</evidence>
<evidence type="ECO:0000313" key="17">
    <source>
        <dbReference type="RefSeq" id="XP_022300034.1"/>
    </source>
</evidence>
<gene>
    <name evidence="17 18 19 20 21 22 23 24" type="primary">LOC111108439</name>
</gene>
<dbReference type="Gene3D" id="1.10.506.10">
    <property type="entry name" value="GTPase Activation - p120gap, domain 1"/>
    <property type="match status" value="1"/>
</dbReference>
<dbReference type="GeneID" id="111108439"/>
<dbReference type="GO" id="GO:0050772">
    <property type="term" value="P:positive regulation of axonogenesis"/>
    <property type="evidence" value="ECO:0007669"/>
    <property type="project" value="TreeGrafter"/>
</dbReference>
<keyword evidence="9" id="KW-1015">Disulfide bond</keyword>
<evidence type="ECO:0000313" key="19">
    <source>
        <dbReference type="RefSeq" id="XP_022300036.1"/>
    </source>
</evidence>
<evidence type="ECO:0000313" key="18">
    <source>
        <dbReference type="RefSeq" id="XP_022300035.1"/>
    </source>
</evidence>
<organism evidence="16 24">
    <name type="scientific">Crassostrea virginica</name>
    <name type="common">Eastern oyster</name>
    <dbReference type="NCBI Taxonomy" id="6565"/>
    <lineage>
        <taxon>Eukaryota</taxon>
        <taxon>Metazoa</taxon>
        <taxon>Spiralia</taxon>
        <taxon>Lophotrochozoa</taxon>
        <taxon>Mollusca</taxon>
        <taxon>Bivalvia</taxon>
        <taxon>Autobranchia</taxon>
        <taxon>Pteriomorphia</taxon>
        <taxon>Ostreida</taxon>
        <taxon>Ostreoidea</taxon>
        <taxon>Ostreidae</taxon>
        <taxon>Crassostrea</taxon>
    </lineage>
</organism>
<dbReference type="PANTHER" id="PTHR22625:SF44">
    <property type="entry name" value="PLEXIN-B"/>
    <property type="match status" value="1"/>
</dbReference>
<reference evidence="17 18" key="1">
    <citation type="submission" date="2025-04" db="UniProtKB">
        <authorList>
            <consortium name="RefSeq"/>
        </authorList>
    </citation>
    <scope>IDENTIFICATION</scope>
    <source>
        <tissue evidence="17 18">Whole sample</tissue>
    </source>
</reference>
<sequence>MCKMNWWSYLCMIWGWSRALTIIPLVKDNRKLNHMLIDHETVFVGATNYIYQLSPDLELLMEVTTGPQNDSQKCGINLDRCSFKSDLSPTDNHNKILLLYSEKLVVCGSVFQGKCEIRNSRNISEVLATGNTAVASNEVDVNTISFIAQVLNSETSKMEMMMYVATEFTRFNENKEPALEYSLRRYHPFVSTRLLDQQYFEEKGSLKGETDIQKAGSILYVTGFTSGNYSYILFNDKTSEMKYNSKIAHMCKLDDRLKTFEEVPLKCKTNNKTYNFLKMATVFKPGQILLKSLQDRFPNLTSADDVIVGLFSDMEDNSSAICLFTMQEVQRTVLTNVRKCLNGETDYAANAKYVDGLQCEKVNQGYQDEELLCSSSLNVIIAGIDPLISAPVVQFPATKSQFVSLAVTITTEFTVLFLGTSVGHIRKMVLRTATEAELYGSAIVVDDNHEINPDMVFDRTGMFIYAMSDKKVAKIPVQNCQQYTSCDACLKSRDPYCGWCTLNHRCSLKSECPNPTPSRWKHGLTSANSCIAILNVSPPMAHISQNITLYLTVHDLPRGFNTTYNCVFAFPNGNKKTSPALLGSYLIECRNPYIANSSLTFDHALGHINITLGIECVETKRIIVSKPYLLYKCSSFSSCSRCVDNMYWCDWCVNENRCQYNTDPCQGELVSSRNDTYVQNYTEYISNEGKRGKLFCPMVDKIQTDPIFIPKGMSKTIVVQGRNFPADPIYSVKIMLPTGQKKFPGRRISANQLEFEIEPIDIVLPNGLFETGMEVLWTSQEFSIENDGLALTLYSCAEQARKDCSFCKNLELTHPAMNCKWCGGKCVYSQNNCVLAVCPGPNVTNLFPNSGHFLGGTVVTITGFNLGVKFSDIENNVTVGGIACNATAKRKDYKPSNRIVCVTGSRSGNGSGPIKILGVTLQKYIYTYKDPLITSIHPNYAAMSGGREINFIGKNLNIGNGASISINNKTCIVIRIYPTSLSCVAPAGSKGSAQVKVQIDGNAVEISGSTFTYGENPTVLSIFPLKSIQSGGRNLTIIGTDLDAVDSIYIFVTFIDGSFSKNESCRVFNSSIIHCPSPKGLIQSPADTEDVPSNFSMPQGITIQANVMEQKQQQQFNSHSAQIGFYMDNIIFIPNTRFILDYVPNPIIFDFEESDQTKAYTQGIVLVIKGKNMNLAATEKEVRVFVGQSHCNVTSLTSDAMYCVPPSEQPLLSNEGNQHPDGIPRVFVVFGYLRKVVGYLRYKDPEGLNLMVYLVPSLFGFAGVIVIIILLVCLRYRKQQKNAEREYKAIQLQLDNLESTVRNECKQAFAELQTDMTDLTTDLDSSRKPYHDYDEYTFRILFPGMFDHIILQPPQRNENFDRHPDVALSHFRLLLNNKHFLLMFIRTLEKQKSFTIRDRANVASLLMILFQNNMEYVTQILYALLIDLIEKSIETKRTKIMLRRTESVVEKLLANWLSLCMYRYLREAAGSSLYTLYQAIKVQVDKGPVDCFTCEARYSLSEDRLLRTEKQLEYSVLTLLVDYKGKPMTKCRVLDCDTITQAKEKMIEAMCRNIPYTQRPRAADLDLELTKEGKILCDEDNSTLKINGWKKYNTLKHYRIDDGAELTLLEHQNCLTLPRSPNGSLHSTGFAFTVNREVQPITRTESEAGCKYWHLVKQDDFNTGIKISSEVFLTRLLATKGTLKKYIDDFFTIILTANESIPPVIKSLFDFLDEAADKYEVEPEVVYNWKCNSVPLRFWVNIIKNPEFVYDINKTNIVDSCLSVVAQAFMDSCSTSDQNLGKDSPSNKLLFAKDIPQYKGLVEKYFQDIKAMPVVSDQDLSAYFNEVSRMATDRFTKENALHELYNYIHEYSNAINEGLEEDQSSSAQQLPAKLGHVITSMEGPSSSGLSFV</sequence>
<dbReference type="SUPFAM" id="SSF103575">
    <property type="entry name" value="Plexin repeat"/>
    <property type="match status" value="1"/>
</dbReference>
<comment type="subcellular location">
    <subcellularLocation>
        <location evidence="1">Cell membrane</location>
        <topology evidence="1">Single-pass membrane protein</topology>
    </subcellularLocation>
</comment>
<dbReference type="Pfam" id="PF01437">
    <property type="entry name" value="PSI"/>
    <property type="match status" value="1"/>
</dbReference>
<dbReference type="InterPro" id="IPR013548">
    <property type="entry name" value="Plexin_cytoplasmic_RasGAP_dom"/>
</dbReference>
<dbReference type="GO" id="GO:0097374">
    <property type="term" value="P:sensory neuron axon guidance"/>
    <property type="evidence" value="ECO:0007669"/>
    <property type="project" value="TreeGrafter"/>
</dbReference>
<evidence type="ECO:0000313" key="24">
    <source>
        <dbReference type="RefSeq" id="XP_022300042.1"/>
    </source>
</evidence>
<keyword evidence="5 14" id="KW-0732">Signal</keyword>
<dbReference type="RefSeq" id="XP_022300038.1">
    <property type="nucleotide sequence ID" value="XM_022444330.1"/>
</dbReference>
<dbReference type="Pfam" id="PF01403">
    <property type="entry name" value="Sema"/>
    <property type="match status" value="1"/>
</dbReference>
<keyword evidence="12" id="KW-0175">Coiled coil</keyword>
<dbReference type="Pfam" id="PF20170">
    <property type="entry name" value="Plexin_RBD"/>
    <property type="match status" value="1"/>
</dbReference>
<dbReference type="CDD" id="cd12205">
    <property type="entry name" value="RasGAP_plexin"/>
    <property type="match status" value="1"/>
</dbReference>
<dbReference type="GO" id="GO:0030334">
    <property type="term" value="P:regulation of cell migration"/>
    <property type="evidence" value="ECO:0007669"/>
    <property type="project" value="TreeGrafter"/>
</dbReference>
<dbReference type="PANTHER" id="PTHR22625">
    <property type="entry name" value="PLEXIN"/>
    <property type="match status" value="1"/>
</dbReference>
<evidence type="ECO:0000256" key="13">
    <source>
        <dbReference type="SAM" id="Phobius"/>
    </source>
</evidence>
<keyword evidence="6" id="KW-0677">Repeat</keyword>
<dbReference type="SUPFAM" id="SSF81296">
    <property type="entry name" value="E set domains"/>
    <property type="match status" value="3"/>
</dbReference>
<dbReference type="InterPro" id="IPR016201">
    <property type="entry name" value="PSI"/>
</dbReference>
<dbReference type="InterPro" id="IPR002165">
    <property type="entry name" value="Plexin_repeat"/>
</dbReference>
<dbReference type="GO" id="GO:0002116">
    <property type="term" value="C:semaphorin receptor complex"/>
    <property type="evidence" value="ECO:0007669"/>
    <property type="project" value="TreeGrafter"/>
</dbReference>
<dbReference type="RefSeq" id="XP_022300041.1">
    <property type="nucleotide sequence ID" value="XM_022444333.1"/>
</dbReference>
<dbReference type="RefSeq" id="XP_022300036.1">
    <property type="nucleotide sequence ID" value="XM_022444328.1"/>
</dbReference>
<dbReference type="InterPro" id="IPR002909">
    <property type="entry name" value="IPT_dom"/>
</dbReference>
<dbReference type="RefSeq" id="XP_022300034.1">
    <property type="nucleotide sequence ID" value="XM_022444326.1"/>
</dbReference>
<keyword evidence="10" id="KW-0325">Glycoprotein</keyword>
<dbReference type="InterPro" id="IPR008936">
    <property type="entry name" value="Rho_GTPase_activation_prot"/>
</dbReference>
<accession>A0A8B8B9E0</accession>
<dbReference type="SUPFAM" id="SSF101912">
    <property type="entry name" value="Sema domain"/>
    <property type="match status" value="1"/>
</dbReference>
<evidence type="ECO:0000313" key="16">
    <source>
        <dbReference type="Proteomes" id="UP000694844"/>
    </source>
</evidence>
<dbReference type="GO" id="GO:0008045">
    <property type="term" value="P:motor neuron axon guidance"/>
    <property type="evidence" value="ECO:0007669"/>
    <property type="project" value="TreeGrafter"/>
</dbReference>
<protein>
    <submittedName>
        <fullName evidence="17 18">Plexin-B-like isoform X1</fullName>
    </submittedName>
</protein>